<accession>A0A0F9QZZ9</accession>
<name>A0A0F9QZZ9_9ZZZZ</name>
<protein>
    <submittedName>
        <fullName evidence="1">Uncharacterized protein</fullName>
    </submittedName>
</protein>
<sequence length="115" mass="13323">MEFLCNLNCPAYPTERLCCEFCGRSNARFVTESNRKYWTDESGFWKSGGCSLPRDEMPMLCRQNNCRDKTWVVIKKWIDGKWVDLAMHEVPVGQEVFGIGTRPATNDLGYSRIEM</sequence>
<gene>
    <name evidence="1" type="ORF">LCGC14_0638260</name>
</gene>
<reference evidence="1" key="1">
    <citation type="journal article" date="2015" name="Nature">
        <title>Complex archaea that bridge the gap between prokaryotes and eukaryotes.</title>
        <authorList>
            <person name="Spang A."/>
            <person name="Saw J.H."/>
            <person name="Jorgensen S.L."/>
            <person name="Zaremba-Niedzwiedzka K."/>
            <person name="Martijn J."/>
            <person name="Lind A.E."/>
            <person name="van Eijk R."/>
            <person name="Schleper C."/>
            <person name="Guy L."/>
            <person name="Ettema T.J."/>
        </authorList>
    </citation>
    <scope>NUCLEOTIDE SEQUENCE</scope>
</reference>
<dbReference type="EMBL" id="LAZR01001145">
    <property type="protein sequence ID" value="KKN49900.1"/>
    <property type="molecule type" value="Genomic_DNA"/>
</dbReference>
<organism evidence="1">
    <name type="scientific">marine sediment metagenome</name>
    <dbReference type="NCBI Taxonomy" id="412755"/>
    <lineage>
        <taxon>unclassified sequences</taxon>
        <taxon>metagenomes</taxon>
        <taxon>ecological metagenomes</taxon>
    </lineage>
</organism>
<proteinExistence type="predicted"/>
<evidence type="ECO:0000313" key="1">
    <source>
        <dbReference type="EMBL" id="KKN49900.1"/>
    </source>
</evidence>
<comment type="caution">
    <text evidence="1">The sequence shown here is derived from an EMBL/GenBank/DDBJ whole genome shotgun (WGS) entry which is preliminary data.</text>
</comment>
<dbReference type="AlphaFoldDB" id="A0A0F9QZZ9"/>